<dbReference type="EMBL" id="RDDM01000145">
    <property type="protein sequence ID" value="RLY56272.1"/>
    <property type="molecule type" value="Genomic_DNA"/>
</dbReference>
<name>A0A3L9J9U8_ECOLX</name>
<proteinExistence type="predicted"/>
<gene>
    <name evidence="1" type="ORF">EAI46_17340</name>
</gene>
<sequence>MFSELVKEFHKKGIPTDKPDFYDHPNFIKEEQRDPSYLIKFAKFVAEKPYSNDYIEKAESIIFDVAKILSKQLLDNGRQGACVDISGILARILELKGIWCACIKGSCTIDFPQKSNEKTTYFWSSDHGEFTAGHAWVFAPPFSIVDISLKQQLYTGTKKNYIPEIIMVKDAVKTTSTIEDIISPEIRMLMNAQGISKHLMLKYGASEMNIIQEIFPAQLIEFNETKFKFSPVAVHAVTESLSGMKNMKFNGLYPYDMYRKTIKDKVPNIVSLLNPGDAYGAT</sequence>
<dbReference type="RefSeq" id="WP_065203502.1">
    <property type="nucleotide sequence ID" value="NZ_BFLZ01000054.1"/>
</dbReference>
<evidence type="ECO:0000313" key="1">
    <source>
        <dbReference type="EMBL" id="RLY56272.1"/>
    </source>
</evidence>
<evidence type="ECO:0000313" key="2">
    <source>
        <dbReference type="Proteomes" id="UP000281340"/>
    </source>
</evidence>
<accession>A0A3L9J9U8</accession>
<dbReference type="AlphaFoldDB" id="A0A3L9J9U8"/>
<dbReference type="Proteomes" id="UP000281340">
    <property type="component" value="Unassembled WGS sequence"/>
</dbReference>
<comment type="caution">
    <text evidence="1">The sequence shown here is derived from an EMBL/GenBank/DDBJ whole genome shotgun (WGS) entry which is preliminary data.</text>
</comment>
<protein>
    <submittedName>
        <fullName evidence="1">Uncharacterized protein</fullName>
    </submittedName>
</protein>
<reference evidence="1 2" key="1">
    <citation type="submission" date="2018-10" db="EMBL/GenBank/DDBJ databases">
        <title>Comparison of Escherichia coli isolates recovered from retail chicken and from chicken fecal samples by antimicrobial susceptibility test and whole genome sequencing.</title>
        <authorList>
            <person name="Tang B."/>
            <person name="Ma Y."/>
            <person name="He X."/>
            <person name="Cao L."/>
            <person name="Xia X."/>
            <person name="Yang H."/>
        </authorList>
    </citation>
    <scope>NUCLEOTIDE SEQUENCE [LARGE SCALE GENOMIC DNA]</scope>
    <source>
        <strain evidence="1 2">CMJH98b</strain>
    </source>
</reference>
<organism evidence="1 2">
    <name type="scientific">Escherichia coli</name>
    <dbReference type="NCBI Taxonomy" id="562"/>
    <lineage>
        <taxon>Bacteria</taxon>
        <taxon>Pseudomonadati</taxon>
        <taxon>Pseudomonadota</taxon>
        <taxon>Gammaproteobacteria</taxon>
        <taxon>Enterobacterales</taxon>
        <taxon>Enterobacteriaceae</taxon>
        <taxon>Escherichia</taxon>
    </lineage>
</organism>